<dbReference type="Proteomes" id="UP000478636">
    <property type="component" value="Unassembled WGS sequence"/>
</dbReference>
<feature type="transmembrane region" description="Helical" evidence="8">
    <location>
        <begin position="95"/>
        <end position="113"/>
    </location>
</feature>
<evidence type="ECO:0000313" key="10">
    <source>
        <dbReference type="EMBL" id="QEA44870.1"/>
    </source>
</evidence>
<dbReference type="EMBL" id="CP042387">
    <property type="protein sequence ID" value="QEA44870.1"/>
    <property type="molecule type" value="Genomic_DNA"/>
</dbReference>
<evidence type="ECO:0000256" key="8">
    <source>
        <dbReference type="SAM" id="Phobius"/>
    </source>
</evidence>
<protein>
    <submittedName>
        <fullName evidence="10">Nicotinamide mononucleotide transporter</fullName>
    </submittedName>
    <submittedName>
        <fullName evidence="9">Ribosyl nicotinamide transporter</fullName>
    </submittedName>
</protein>
<dbReference type="STRING" id="1246.BCR17_00285"/>
<sequence length="261" mass="29061">MNALTNSAAARWTNIKFGLQALPKQLRYTFSLRENIRDLTALTKTSRIMMGLMLSATVVAFILGQNFGFIGWISLITGIATVMNLILVDQGRLTNYSWGVLGCAVWLIVALNNHLIGDIASQSFYFVMQFVGISVWHQNKGRDNTVQAKKLSAKNAVLYLIMTFVIYGIVLGISHSLHGAQIYLDATLLPLGIIGQVLMTYGYRSQWIAWIVLDVINVIIWTRALQADPSAGATSMLALQIMMLINSFYGQYMWLKKSQTA</sequence>
<comment type="subcellular location">
    <subcellularLocation>
        <location evidence="1">Cell membrane</location>
        <topology evidence="1">Multi-pass membrane protein</topology>
    </subcellularLocation>
</comment>
<dbReference type="NCBIfam" id="TIGR01528">
    <property type="entry name" value="NMN_trans_PnuC"/>
    <property type="match status" value="1"/>
</dbReference>
<reference evidence="9 12" key="2">
    <citation type="submission" date="2019-12" db="EMBL/GenBank/DDBJ databases">
        <title>Complete genome sequence of Leuconostoc lactis strain AVN1 provides insights into metabolic potential.</title>
        <authorList>
            <person name="Besrour N."/>
            <person name="Najjari A."/>
            <person name="Fhoula I."/>
            <person name="Jaballah S."/>
            <person name="Klibi N."/>
            <person name="Ouzari H.I."/>
        </authorList>
    </citation>
    <scope>NUCLEOTIDE SEQUENCE [LARGE SCALE GENOMIC DNA]</scope>
    <source>
        <strain evidence="9 12">AVN1</strain>
    </source>
</reference>
<feature type="transmembrane region" description="Helical" evidence="8">
    <location>
        <begin position="69"/>
        <end position="88"/>
    </location>
</feature>
<evidence type="ECO:0000256" key="5">
    <source>
        <dbReference type="ARBA" id="ARBA00022692"/>
    </source>
</evidence>
<dbReference type="AlphaFoldDB" id="A0A5B8TCX5"/>
<evidence type="ECO:0000256" key="1">
    <source>
        <dbReference type="ARBA" id="ARBA00004651"/>
    </source>
</evidence>
<feature type="transmembrane region" description="Helical" evidence="8">
    <location>
        <begin position="231"/>
        <end position="249"/>
    </location>
</feature>
<keyword evidence="3" id="KW-0813">Transport</keyword>
<accession>A0A5B8TCX5</accession>
<dbReference type="Proteomes" id="UP000321298">
    <property type="component" value="Chromosome"/>
</dbReference>
<comment type="similarity">
    <text evidence="2">Belongs to the nicotinamide ribonucleoside (NR) uptake permease (TC 4.B.1) family.</text>
</comment>
<keyword evidence="5 8" id="KW-0812">Transmembrane</keyword>
<dbReference type="EMBL" id="WSZI01000013">
    <property type="protein sequence ID" value="MWN21041.1"/>
    <property type="molecule type" value="Genomic_DNA"/>
</dbReference>
<dbReference type="Pfam" id="PF04973">
    <property type="entry name" value="NMN_transporter"/>
    <property type="match status" value="1"/>
</dbReference>
<gene>
    <name evidence="10" type="ORF">FGL83_08570</name>
    <name evidence="9" type="ORF">GQS40_05040</name>
</gene>
<feature type="transmembrane region" description="Helical" evidence="8">
    <location>
        <begin position="207"/>
        <end position="225"/>
    </location>
</feature>
<dbReference type="GeneID" id="66532251"/>
<keyword evidence="6 8" id="KW-1133">Transmembrane helix</keyword>
<keyword evidence="11" id="KW-1185">Reference proteome</keyword>
<keyword evidence="4" id="KW-1003">Cell membrane</keyword>
<evidence type="ECO:0000256" key="6">
    <source>
        <dbReference type="ARBA" id="ARBA00022989"/>
    </source>
</evidence>
<dbReference type="PANTHER" id="PTHR36122:SF2">
    <property type="entry name" value="NICOTINAMIDE RIBOSIDE TRANSPORTER PNUC"/>
    <property type="match status" value="1"/>
</dbReference>
<keyword evidence="7 8" id="KW-0472">Membrane</keyword>
<feature type="transmembrane region" description="Helical" evidence="8">
    <location>
        <begin position="156"/>
        <end position="174"/>
    </location>
</feature>
<proteinExistence type="inferred from homology"/>
<organism evidence="9 12">
    <name type="scientific">Leuconostoc lactis</name>
    <dbReference type="NCBI Taxonomy" id="1246"/>
    <lineage>
        <taxon>Bacteria</taxon>
        <taxon>Bacillati</taxon>
        <taxon>Bacillota</taxon>
        <taxon>Bacilli</taxon>
        <taxon>Lactobacillales</taxon>
        <taxon>Lactobacillaceae</taxon>
        <taxon>Leuconostoc</taxon>
    </lineage>
</organism>
<evidence type="ECO:0000256" key="2">
    <source>
        <dbReference type="ARBA" id="ARBA00006669"/>
    </source>
</evidence>
<evidence type="ECO:0000313" key="12">
    <source>
        <dbReference type="Proteomes" id="UP000478636"/>
    </source>
</evidence>
<feature type="transmembrane region" description="Helical" evidence="8">
    <location>
        <begin position="119"/>
        <end position="136"/>
    </location>
</feature>
<feature type="transmembrane region" description="Helical" evidence="8">
    <location>
        <begin position="180"/>
        <end position="200"/>
    </location>
</feature>
<evidence type="ECO:0000313" key="11">
    <source>
        <dbReference type="Proteomes" id="UP000321298"/>
    </source>
</evidence>
<dbReference type="InterPro" id="IPR006419">
    <property type="entry name" value="NMN_transpt_PnuC"/>
</dbReference>
<reference evidence="10 11" key="1">
    <citation type="submission" date="2019-06" db="EMBL/GenBank/DDBJ databases">
        <title>Genome analyses of bacteria isolated from kimchi.</title>
        <authorList>
            <person name="Lee S."/>
            <person name="Ahn S."/>
            <person name="Roh S."/>
        </authorList>
    </citation>
    <scope>NUCLEOTIDE SEQUENCE [LARGE SCALE GENOMIC DNA]</scope>
    <source>
        <strain evidence="10 11">CBA3625</strain>
    </source>
</reference>
<dbReference type="PANTHER" id="PTHR36122">
    <property type="entry name" value="NICOTINAMIDE RIBOSIDE TRANSPORTER PNUC"/>
    <property type="match status" value="1"/>
</dbReference>
<evidence type="ECO:0000256" key="7">
    <source>
        <dbReference type="ARBA" id="ARBA00023136"/>
    </source>
</evidence>
<evidence type="ECO:0000313" key="9">
    <source>
        <dbReference type="EMBL" id="MWN21041.1"/>
    </source>
</evidence>
<evidence type="ECO:0000256" key="4">
    <source>
        <dbReference type="ARBA" id="ARBA00022475"/>
    </source>
</evidence>
<dbReference type="GO" id="GO:0034257">
    <property type="term" value="F:nicotinamide riboside transmembrane transporter activity"/>
    <property type="evidence" value="ECO:0007669"/>
    <property type="project" value="InterPro"/>
</dbReference>
<dbReference type="RefSeq" id="WP_036085552.1">
    <property type="nucleotide sequence ID" value="NZ_CP042387.1"/>
</dbReference>
<name>A0A5B8TCX5_LEULA</name>
<feature type="transmembrane region" description="Helical" evidence="8">
    <location>
        <begin position="45"/>
        <end position="63"/>
    </location>
</feature>
<dbReference type="GO" id="GO:0005886">
    <property type="term" value="C:plasma membrane"/>
    <property type="evidence" value="ECO:0007669"/>
    <property type="project" value="UniProtKB-SubCell"/>
</dbReference>
<evidence type="ECO:0000256" key="3">
    <source>
        <dbReference type="ARBA" id="ARBA00022448"/>
    </source>
</evidence>